<name>A0A182VQQ2_9DIPT</name>
<dbReference type="InterPro" id="IPR006597">
    <property type="entry name" value="Sel1-like"/>
</dbReference>
<evidence type="ECO:0000256" key="1">
    <source>
        <dbReference type="SAM" id="MobiDB-lite"/>
    </source>
</evidence>
<reference evidence="3" key="1">
    <citation type="submission" date="2013-03" db="EMBL/GenBank/DDBJ databases">
        <title>The Genome Sequence of Anopheles minimus MINIMUS1.</title>
        <authorList>
            <consortium name="The Broad Institute Genomics Platform"/>
            <person name="Neafsey D.E."/>
            <person name="Walton C."/>
            <person name="Walker B."/>
            <person name="Young S.K."/>
            <person name="Zeng Q."/>
            <person name="Gargeya S."/>
            <person name="Fitzgerald M."/>
            <person name="Haas B."/>
            <person name="Abouelleil A."/>
            <person name="Allen A.W."/>
            <person name="Alvarado L."/>
            <person name="Arachchi H.M."/>
            <person name="Berlin A.M."/>
            <person name="Chapman S.B."/>
            <person name="Gainer-Dewar J."/>
            <person name="Goldberg J."/>
            <person name="Griggs A."/>
            <person name="Gujja S."/>
            <person name="Hansen M."/>
            <person name="Howarth C."/>
            <person name="Imamovic A."/>
            <person name="Ireland A."/>
            <person name="Larimer J."/>
            <person name="McCowan C."/>
            <person name="Murphy C."/>
            <person name="Pearson M."/>
            <person name="Poon T.W."/>
            <person name="Priest M."/>
            <person name="Roberts A."/>
            <person name="Saif S."/>
            <person name="Shea T."/>
            <person name="Sisk P."/>
            <person name="Sykes S."/>
            <person name="Wortman J."/>
            <person name="Nusbaum C."/>
            <person name="Birren B."/>
        </authorList>
    </citation>
    <scope>NUCLEOTIDE SEQUENCE [LARGE SCALE GENOMIC DNA]</scope>
    <source>
        <strain evidence="3">MINIMUS1</strain>
    </source>
</reference>
<keyword evidence="3" id="KW-1185">Reference proteome</keyword>
<evidence type="ECO:0000313" key="2">
    <source>
        <dbReference type="EnsemblMetazoa" id="AMIN000383-PA"/>
    </source>
</evidence>
<accession>A0A182VQQ2</accession>
<dbReference type="EnsemblMetazoa" id="AMIN000383-RA">
    <property type="protein sequence ID" value="AMIN000383-PA"/>
    <property type="gene ID" value="AMIN000383"/>
</dbReference>
<dbReference type="VEuPathDB" id="VectorBase:AMIN000383"/>
<proteinExistence type="predicted"/>
<dbReference type="Gene3D" id="1.25.40.10">
    <property type="entry name" value="Tetratricopeptide repeat domain"/>
    <property type="match status" value="1"/>
</dbReference>
<feature type="region of interest" description="Disordered" evidence="1">
    <location>
        <begin position="71"/>
        <end position="91"/>
    </location>
</feature>
<evidence type="ECO:0000313" key="3">
    <source>
        <dbReference type="Proteomes" id="UP000075920"/>
    </source>
</evidence>
<dbReference type="PANTHER" id="PTHR45011:SF1">
    <property type="entry name" value="DAP3-BINDING CELL DEATH ENHANCER 1"/>
    <property type="match status" value="1"/>
</dbReference>
<reference evidence="2" key="2">
    <citation type="submission" date="2020-05" db="UniProtKB">
        <authorList>
            <consortium name="EnsemblMetazoa"/>
        </authorList>
    </citation>
    <scope>IDENTIFICATION</scope>
    <source>
        <strain evidence="2">MINIMUS1</strain>
    </source>
</reference>
<protein>
    <submittedName>
        <fullName evidence="2">Uncharacterized protein</fullName>
    </submittedName>
</protein>
<dbReference type="InterPro" id="IPR011990">
    <property type="entry name" value="TPR-like_helical_dom_sf"/>
</dbReference>
<dbReference type="InterPro" id="IPR052748">
    <property type="entry name" value="ISR_Activator"/>
</dbReference>
<dbReference type="AlphaFoldDB" id="A0A182VQQ2"/>
<organism evidence="2 3">
    <name type="scientific">Anopheles minimus</name>
    <dbReference type="NCBI Taxonomy" id="112268"/>
    <lineage>
        <taxon>Eukaryota</taxon>
        <taxon>Metazoa</taxon>
        <taxon>Ecdysozoa</taxon>
        <taxon>Arthropoda</taxon>
        <taxon>Hexapoda</taxon>
        <taxon>Insecta</taxon>
        <taxon>Pterygota</taxon>
        <taxon>Neoptera</taxon>
        <taxon>Endopterygota</taxon>
        <taxon>Diptera</taxon>
        <taxon>Nematocera</taxon>
        <taxon>Culicoidea</taxon>
        <taxon>Culicidae</taxon>
        <taxon>Anophelinae</taxon>
        <taxon>Anopheles</taxon>
    </lineage>
</organism>
<dbReference type="PANTHER" id="PTHR45011">
    <property type="entry name" value="DAP3-BINDING CELL DEATH ENHANCER 1"/>
    <property type="match status" value="1"/>
</dbReference>
<sequence length="453" mass="51563">MWKYVSRRIRDVYDKTAHVLEVPRNWSCSASERFCGETPPQDGTCGREVHEADGKRYCLLHIVRPNQLDERAKRQYGTGSNQSDQEGTKRKEYHQTPFEHSWLGAITWTSAIICGWYTTQLLCLHRRTRRYDHSVFGKGLTSQLLFAASEHRRISARHCEVLAQHFGLRSAARLADSFPKPSITDTAWLDEKKQQRNTLVESFASFIPYDGHDFVDYTDRNRTEVQRFVFQINNEIKPTVTVPRDVFVSQNENITAVEVPSKGDEGQTETIDDAFKSFVNVLGEIEYQLGCRNLELGEFGSAVPHLKLATSHHHAGAAFNLGICYEQGYGMPKDMQMALECYQQAAEQGHPQAIYNVGVFHARGYAGLRASRSMAKKYFLTAAELGLEEAIATLGPKYQRSRNQSQVDSEVLNSGHVQPPQSQFTVKNVDQFHVDKHYNEQPTVQLHLAEYRA</sequence>
<dbReference type="STRING" id="112268.A0A182VQQ2"/>
<dbReference type="SUPFAM" id="SSF81901">
    <property type="entry name" value="HCP-like"/>
    <property type="match status" value="1"/>
</dbReference>
<dbReference type="Proteomes" id="UP000075920">
    <property type="component" value="Unassembled WGS sequence"/>
</dbReference>
<dbReference type="Pfam" id="PF08238">
    <property type="entry name" value="Sel1"/>
    <property type="match status" value="2"/>
</dbReference>
<dbReference type="SMART" id="SM00671">
    <property type="entry name" value="SEL1"/>
    <property type="match status" value="2"/>
</dbReference>